<evidence type="ECO:0008006" key="3">
    <source>
        <dbReference type="Google" id="ProtNLM"/>
    </source>
</evidence>
<protein>
    <recommendedName>
        <fullName evidence="3">Guanylate kinase-like domain-containing protein</fullName>
    </recommendedName>
</protein>
<evidence type="ECO:0000313" key="1">
    <source>
        <dbReference type="EMBL" id="TQE10936.1"/>
    </source>
</evidence>
<comment type="caution">
    <text evidence="1">The sequence shown here is derived from an EMBL/GenBank/DDBJ whole genome shotgun (WGS) entry which is preliminary data.</text>
</comment>
<name>A0A540NIS8_MALBA</name>
<organism evidence="1 2">
    <name type="scientific">Malus baccata</name>
    <name type="common">Siberian crab apple</name>
    <name type="synonym">Pyrus baccata</name>
    <dbReference type="NCBI Taxonomy" id="106549"/>
    <lineage>
        <taxon>Eukaryota</taxon>
        <taxon>Viridiplantae</taxon>
        <taxon>Streptophyta</taxon>
        <taxon>Embryophyta</taxon>
        <taxon>Tracheophyta</taxon>
        <taxon>Spermatophyta</taxon>
        <taxon>Magnoliopsida</taxon>
        <taxon>eudicotyledons</taxon>
        <taxon>Gunneridae</taxon>
        <taxon>Pentapetalae</taxon>
        <taxon>rosids</taxon>
        <taxon>fabids</taxon>
        <taxon>Rosales</taxon>
        <taxon>Rosaceae</taxon>
        <taxon>Amygdaloideae</taxon>
        <taxon>Maleae</taxon>
        <taxon>Malus</taxon>
    </lineage>
</organism>
<dbReference type="GO" id="GO:0004385">
    <property type="term" value="F:GMP kinase activity"/>
    <property type="evidence" value="ECO:0007669"/>
    <property type="project" value="TreeGrafter"/>
</dbReference>
<dbReference type="PANTHER" id="PTHR23117">
    <property type="entry name" value="GUANYLATE KINASE-RELATED"/>
    <property type="match status" value="1"/>
</dbReference>
<dbReference type="AlphaFoldDB" id="A0A540NIS8"/>
<evidence type="ECO:0000313" key="2">
    <source>
        <dbReference type="Proteomes" id="UP000315295"/>
    </source>
</evidence>
<dbReference type="Gene3D" id="3.40.50.300">
    <property type="entry name" value="P-loop containing nucleotide triphosphate hydrolases"/>
    <property type="match status" value="1"/>
</dbReference>
<reference evidence="1 2" key="1">
    <citation type="journal article" date="2019" name="G3 (Bethesda)">
        <title>Sequencing of a Wild Apple (Malus baccata) Genome Unravels the Differences Between Cultivated and Wild Apple Species Regarding Disease Resistance and Cold Tolerance.</title>
        <authorList>
            <person name="Chen X."/>
        </authorList>
    </citation>
    <scope>NUCLEOTIDE SEQUENCE [LARGE SCALE GENOMIC DNA]</scope>
    <source>
        <strain evidence="2">cv. Shandingzi</strain>
        <tissue evidence="1">Leaves</tissue>
    </source>
</reference>
<accession>A0A540NIS8</accession>
<dbReference type="GO" id="GO:0005829">
    <property type="term" value="C:cytosol"/>
    <property type="evidence" value="ECO:0007669"/>
    <property type="project" value="TreeGrafter"/>
</dbReference>
<dbReference type="InterPro" id="IPR027417">
    <property type="entry name" value="P-loop_NTPase"/>
</dbReference>
<gene>
    <name evidence="1" type="ORF">C1H46_003509</name>
</gene>
<proteinExistence type="predicted"/>
<dbReference type="PANTHER" id="PTHR23117:SF13">
    <property type="entry name" value="GUANYLATE KINASE"/>
    <property type="match status" value="1"/>
</dbReference>
<dbReference type="SUPFAM" id="SSF52540">
    <property type="entry name" value="P-loop containing nucleoside triphosphate hydrolases"/>
    <property type="match status" value="1"/>
</dbReference>
<sequence>MRTETEEQVLKRLRNAKAEIEQGQSSGIFDHMLYNDNLEDCYQSLKKFLGLDGAVTAAPKSEIDFWNLMKLEHEVALGPKLIRVA</sequence>
<dbReference type="EMBL" id="VIEB01000035">
    <property type="protein sequence ID" value="TQE10936.1"/>
    <property type="molecule type" value="Genomic_DNA"/>
</dbReference>
<dbReference type="Proteomes" id="UP000315295">
    <property type="component" value="Unassembled WGS sequence"/>
</dbReference>
<dbReference type="STRING" id="106549.A0A540NIS8"/>
<keyword evidence="2" id="KW-1185">Reference proteome</keyword>